<evidence type="ECO:0000313" key="4">
    <source>
        <dbReference type="Proteomes" id="UP001365128"/>
    </source>
</evidence>
<comment type="caution">
    <text evidence="3">The sequence shown here is derived from an EMBL/GenBank/DDBJ whole genome shotgun (WGS) entry which is preliminary data.</text>
</comment>
<feature type="region of interest" description="Disordered" evidence="1">
    <location>
        <begin position="68"/>
        <end position="92"/>
    </location>
</feature>
<feature type="transmembrane region" description="Helical" evidence="2">
    <location>
        <begin position="6"/>
        <end position="27"/>
    </location>
</feature>
<reference evidence="3 4" key="1">
    <citation type="submission" date="2024-04" db="EMBL/GenBank/DDBJ databases">
        <title>Phyllosticta paracitricarpa is synonymous to the EU quarantine fungus P. citricarpa based on phylogenomic analyses.</title>
        <authorList>
            <consortium name="Lawrence Berkeley National Laboratory"/>
            <person name="Van Ingen-Buijs V.A."/>
            <person name="Van Westerhoven A.C."/>
            <person name="Haridas S."/>
            <person name="Skiadas P."/>
            <person name="Martin F."/>
            <person name="Groenewald J.Z."/>
            <person name="Crous P.W."/>
            <person name="Seidl M.F."/>
        </authorList>
    </citation>
    <scope>NUCLEOTIDE SEQUENCE [LARGE SCALE GENOMIC DNA]</scope>
    <source>
        <strain evidence="3 4">CBS 122670</strain>
    </source>
</reference>
<sequence>MDRVVIYILHVLPFPFVLHTSALSMALTAPTMIRAWHVLTGFPAGLLHDSEWLQSGELNGASWCLGKVGKQKEPQRSRPSSTRRTGRTTYRRHDANHTQPRVWLGDDTDVLDDAFALLALVLTGIASMG</sequence>
<evidence type="ECO:0000256" key="2">
    <source>
        <dbReference type="SAM" id="Phobius"/>
    </source>
</evidence>
<gene>
    <name evidence="3" type="ORF">IWX46DRAFT_81309</name>
</gene>
<dbReference type="EMBL" id="JBBPDW010000015">
    <property type="protein sequence ID" value="KAK7546189.1"/>
    <property type="molecule type" value="Genomic_DNA"/>
</dbReference>
<evidence type="ECO:0000256" key="1">
    <source>
        <dbReference type="SAM" id="MobiDB-lite"/>
    </source>
</evidence>
<accession>A0ABR1MEV5</accession>
<organism evidence="3 4">
    <name type="scientific">Phyllosticta citricarpa</name>
    <dbReference type="NCBI Taxonomy" id="55181"/>
    <lineage>
        <taxon>Eukaryota</taxon>
        <taxon>Fungi</taxon>
        <taxon>Dikarya</taxon>
        <taxon>Ascomycota</taxon>
        <taxon>Pezizomycotina</taxon>
        <taxon>Dothideomycetes</taxon>
        <taxon>Dothideomycetes incertae sedis</taxon>
        <taxon>Botryosphaeriales</taxon>
        <taxon>Phyllostictaceae</taxon>
        <taxon>Phyllosticta</taxon>
    </lineage>
</organism>
<proteinExistence type="predicted"/>
<name>A0ABR1MEV5_9PEZI</name>
<keyword evidence="2" id="KW-0472">Membrane</keyword>
<evidence type="ECO:0000313" key="3">
    <source>
        <dbReference type="EMBL" id="KAK7546189.1"/>
    </source>
</evidence>
<protein>
    <submittedName>
        <fullName evidence="3">Uncharacterized protein</fullName>
    </submittedName>
</protein>
<keyword evidence="2" id="KW-0812">Transmembrane</keyword>
<dbReference type="Proteomes" id="UP001365128">
    <property type="component" value="Unassembled WGS sequence"/>
</dbReference>
<keyword evidence="4" id="KW-1185">Reference proteome</keyword>
<keyword evidence="2" id="KW-1133">Transmembrane helix</keyword>